<reference evidence="2 3" key="1">
    <citation type="submission" date="2014-03" db="EMBL/GenBank/DDBJ databases">
        <title>Cloning and sequence analysis of 3 Porcine circovirus type 2 strains in the Sichuan province.</title>
        <authorList>
            <person name="Yang Z."/>
            <person name="Wang Y."/>
            <person name="Ma Y."/>
            <person name="Wang K."/>
            <person name="Yao X."/>
        </authorList>
    </citation>
    <scope>NUCLEOTIDE SEQUENCE [LARGE SCALE GENOMIC DNA]</scope>
    <source>
        <strain evidence="2">PCV2sch20131</strain>
    </source>
</reference>
<dbReference type="Pfam" id="PF05614">
    <property type="entry name" value="Circovir_ORF3"/>
    <property type="match status" value="1"/>
</dbReference>
<evidence type="ECO:0000313" key="2">
    <source>
        <dbReference type="EMBL" id="AIA63974.1"/>
    </source>
</evidence>
<sequence>MVTIPPLVSRWFPVCGFRVCKISSPFAFATPRWPHNDVYIRLPITLPHFPAHFQKFSQPAEISDKRYRVLLCNGHQTPALQQGTHSSREVTPLSLRSRSSTFYQ</sequence>
<dbReference type="InterPro" id="IPR008500">
    <property type="entry name" value="Circovirus_Orf3"/>
</dbReference>
<gene>
    <name evidence="2" type="primary">ORF3</name>
</gene>
<dbReference type="EMBL" id="KJ596438">
    <property type="protein sequence ID" value="AIA63974.1"/>
    <property type="molecule type" value="Genomic_DNA"/>
</dbReference>
<organism evidence="2 3">
    <name type="scientific">Porcine circovirus 2</name>
    <name type="common">PCV2</name>
    <dbReference type="NCBI Taxonomy" id="85708"/>
    <lineage>
        <taxon>Viruses</taxon>
        <taxon>Monodnaviria</taxon>
        <taxon>Shotokuvirae</taxon>
        <taxon>Cressdnaviricota</taxon>
        <taxon>Arfiviricetes</taxon>
        <taxon>Cirlivirales</taxon>
        <taxon>Circoviridae</taxon>
        <taxon>Circovirus</taxon>
        <taxon>Circovirus porcine2</taxon>
    </lineage>
</organism>
<protein>
    <submittedName>
        <fullName evidence="2">ORF3</fullName>
    </submittedName>
</protein>
<accession>A0A060AKL0</accession>
<organismHost>
    <name type="scientific">Sus scrofa</name>
    <name type="common">Pig</name>
    <dbReference type="NCBI Taxonomy" id="9823"/>
</organismHost>
<dbReference type="Proteomes" id="UP000179425">
    <property type="component" value="Genome"/>
</dbReference>
<evidence type="ECO:0000313" key="3">
    <source>
        <dbReference type="Proteomes" id="UP000179425"/>
    </source>
</evidence>
<feature type="compositionally biased region" description="Polar residues" evidence="1">
    <location>
        <begin position="94"/>
        <end position="104"/>
    </location>
</feature>
<evidence type="ECO:0000256" key="1">
    <source>
        <dbReference type="SAM" id="MobiDB-lite"/>
    </source>
</evidence>
<proteinExistence type="predicted"/>
<feature type="region of interest" description="Disordered" evidence="1">
    <location>
        <begin position="78"/>
        <end position="104"/>
    </location>
</feature>
<name>A0A060AKL0_PCV2</name>